<dbReference type="KEGG" id="mmor:MMOR_17320"/>
<dbReference type="InterPro" id="IPR029066">
    <property type="entry name" value="PLP-binding_barrel"/>
</dbReference>
<accession>A0AAD1M5S4</accession>
<dbReference type="SUPFAM" id="SSF51419">
    <property type="entry name" value="PLP-binding barrel"/>
    <property type="match status" value="1"/>
</dbReference>
<evidence type="ECO:0000313" key="2">
    <source>
        <dbReference type="Proteomes" id="UP000466681"/>
    </source>
</evidence>
<name>A0AAD1M5S4_9MYCO</name>
<sequence>MLLGHGLFTGSPPILGGMTLSIDHLTRPAHAAGPKAKPSSLVDETAVLHRCAQYRDGFKGTAVRVPAVLLRFTAVREWIQRQRLAVDVTTAGELAQAVVAGTEPERIVVHPRDGAGLPTPRAVTADVGRFVVSSSRHVGRLAAHTREHRQVLVDAAADGVGALASEVLAHSELDLVGLHCRLNDGDVVGALMLSRAIGEMSWIRRRYGVLLTQISLANLDVGERCERWLLRRVSDAISEVIDEACARHRFPRPALTLAPSRGALLLGH</sequence>
<dbReference type="Gene3D" id="3.20.20.10">
    <property type="entry name" value="Alanine racemase"/>
    <property type="match status" value="1"/>
</dbReference>
<evidence type="ECO:0000313" key="1">
    <source>
        <dbReference type="EMBL" id="BBX00796.1"/>
    </source>
</evidence>
<protein>
    <submittedName>
        <fullName evidence="1">Uncharacterized protein</fullName>
    </submittedName>
</protein>
<keyword evidence="2" id="KW-1185">Reference proteome</keyword>
<reference evidence="1 2" key="1">
    <citation type="journal article" date="2019" name="Emerg. Microbes Infect.">
        <title>Comprehensive subspecies identification of 175 nontuberculous mycobacteria species based on 7547 genomic profiles.</title>
        <authorList>
            <person name="Matsumoto Y."/>
            <person name="Kinjo T."/>
            <person name="Motooka D."/>
            <person name="Nabeya D."/>
            <person name="Jung N."/>
            <person name="Uechi K."/>
            <person name="Horii T."/>
            <person name="Iida T."/>
            <person name="Fujita J."/>
            <person name="Nakamura S."/>
        </authorList>
    </citation>
    <scope>NUCLEOTIDE SEQUENCE [LARGE SCALE GENOMIC DNA]</scope>
    <source>
        <strain evidence="1 2">JCM 6375</strain>
    </source>
</reference>
<proteinExistence type="predicted"/>
<organism evidence="1 2">
    <name type="scientific">Mycolicibacterium moriokaense</name>
    <dbReference type="NCBI Taxonomy" id="39691"/>
    <lineage>
        <taxon>Bacteria</taxon>
        <taxon>Bacillati</taxon>
        <taxon>Actinomycetota</taxon>
        <taxon>Actinomycetes</taxon>
        <taxon>Mycobacteriales</taxon>
        <taxon>Mycobacteriaceae</taxon>
        <taxon>Mycolicibacterium</taxon>
    </lineage>
</organism>
<dbReference type="Proteomes" id="UP000466681">
    <property type="component" value="Chromosome"/>
</dbReference>
<dbReference type="AlphaFoldDB" id="A0AAD1M5S4"/>
<gene>
    <name evidence="1" type="ORF">MMOR_17320</name>
</gene>
<dbReference type="EMBL" id="AP022560">
    <property type="protein sequence ID" value="BBX00796.1"/>
    <property type="molecule type" value="Genomic_DNA"/>
</dbReference>